<accession>A0A8A4TZJ7</accession>
<evidence type="ECO:0000313" key="1">
    <source>
        <dbReference type="EMBL" id="QTD54352.1"/>
    </source>
</evidence>
<dbReference type="EMBL" id="CP071793">
    <property type="protein sequence ID" value="QTD54352.1"/>
    <property type="molecule type" value="Genomic_DNA"/>
</dbReference>
<gene>
    <name evidence="1" type="ORF">J3U87_18050</name>
</gene>
<dbReference type="PROSITE" id="PS51257">
    <property type="entry name" value="PROKAR_LIPOPROTEIN"/>
    <property type="match status" value="1"/>
</dbReference>
<evidence type="ECO:0000313" key="2">
    <source>
        <dbReference type="Proteomes" id="UP000663929"/>
    </source>
</evidence>
<protein>
    <submittedName>
        <fullName evidence="1">Uncharacterized protein</fullName>
    </submittedName>
</protein>
<dbReference type="AlphaFoldDB" id="A0A8A4TZJ7"/>
<organism evidence="1 2">
    <name type="scientific">Sulfidibacter corallicola</name>
    <dbReference type="NCBI Taxonomy" id="2818388"/>
    <lineage>
        <taxon>Bacteria</taxon>
        <taxon>Pseudomonadati</taxon>
        <taxon>Acidobacteriota</taxon>
        <taxon>Holophagae</taxon>
        <taxon>Acanthopleuribacterales</taxon>
        <taxon>Acanthopleuribacteraceae</taxon>
        <taxon>Sulfidibacter</taxon>
    </lineage>
</organism>
<sequence length="326" mass="37441">MKDSVKIFPLIGLTVSLLLTSCSSEVNYSRSLFNHIPADPEVLVLIRPNDVTNLLEITMDELDLNKLFDDRLGIDTSDFNRQKEIVGEMLQAVGVPWPQVESVGFLLYFEKPIILLSGNFKQQEVVARIREVGFKQRSNGYFDYIYEKQKLHVPADGLMMMAEEDLLDFLMLVPEENRLWNREDFEAYRRTTPLNNSIFLWSQPPKHFLSDFQYHEELSNVSVAVDFKHNLNMRANVRLKSSEKATYLYDMVLGTVTFSQGMFGPDPEFGPVFKGIKVTQDNNQVIASLVIPASQLPALKERIMRDIENPEAGTFGKLQNFFDRLD</sequence>
<dbReference type="RefSeq" id="WP_237384446.1">
    <property type="nucleotide sequence ID" value="NZ_CP071793.1"/>
</dbReference>
<keyword evidence="2" id="KW-1185">Reference proteome</keyword>
<reference evidence="1" key="1">
    <citation type="submission" date="2021-03" db="EMBL/GenBank/DDBJ databases">
        <title>Acanthopleuribacteraceae sp. M133.</title>
        <authorList>
            <person name="Wang G."/>
        </authorList>
    </citation>
    <scope>NUCLEOTIDE SEQUENCE</scope>
    <source>
        <strain evidence="1">M133</strain>
    </source>
</reference>
<dbReference type="Proteomes" id="UP000663929">
    <property type="component" value="Chromosome"/>
</dbReference>
<name>A0A8A4TZJ7_SULCO</name>
<dbReference type="KEGG" id="scor:J3U87_18050"/>
<proteinExistence type="predicted"/>